<reference evidence="9" key="1">
    <citation type="submission" date="2020-07" db="EMBL/GenBank/DDBJ databases">
        <title>Multicomponent nature underlies the extraordinary mechanical properties of spider dragline silk.</title>
        <authorList>
            <person name="Kono N."/>
            <person name="Nakamura H."/>
            <person name="Mori M."/>
            <person name="Yoshida Y."/>
            <person name="Ohtoshi R."/>
            <person name="Malay A.D."/>
            <person name="Moran D.A.P."/>
            <person name="Tomita M."/>
            <person name="Numata K."/>
            <person name="Arakawa K."/>
        </authorList>
    </citation>
    <scope>NUCLEOTIDE SEQUENCE</scope>
</reference>
<dbReference type="Proteomes" id="UP000887116">
    <property type="component" value="Unassembled WGS sequence"/>
</dbReference>
<proteinExistence type="predicted"/>
<comment type="subunit">
    <text evidence="4">Heterodimer of a TEP1-N chain and an TEP1-C chain non-covalently linked. Forms a complex composed of TEP1-N and TEP1-C heterodimer, LRIM1 and APL1C; the interaction stabilizes TEP1-N and TEP1-C heterodimer, prevents its binding to tissues while circulating in the hemolymph and protects the thioester bond from hydrolysis. Mature TEP1 and to a lesser extent full-length TEP1 interact with SPCLIP1; the interaction is induced by microbial infection.</text>
</comment>
<dbReference type="SMART" id="SM01360">
    <property type="entry name" value="A2M"/>
    <property type="match status" value="1"/>
</dbReference>
<dbReference type="InterPro" id="IPR041555">
    <property type="entry name" value="MG3"/>
</dbReference>
<dbReference type="InterPro" id="IPR040839">
    <property type="entry name" value="MG4"/>
</dbReference>
<dbReference type="Pfam" id="PF00207">
    <property type="entry name" value="A2M"/>
    <property type="match status" value="1"/>
</dbReference>
<gene>
    <name evidence="9" type="primary">A1m</name>
    <name evidence="9" type="ORF">TNCT_193621</name>
</gene>
<feature type="domain" description="Alpha-2-macroglobulin bait region" evidence="7">
    <location>
        <begin position="457"/>
        <end position="649"/>
    </location>
</feature>
<dbReference type="PANTHER" id="PTHR11412">
    <property type="entry name" value="MACROGLOBULIN / COMPLEMENT"/>
    <property type="match status" value="1"/>
</dbReference>
<dbReference type="Gene3D" id="2.60.40.1930">
    <property type="match status" value="2"/>
</dbReference>
<dbReference type="InterPro" id="IPR013783">
    <property type="entry name" value="Ig-like_fold"/>
</dbReference>
<protein>
    <recommendedName>
        <fullName evidence="5">TEP1-F</fullName>
    </recommendedName>
</protein>
<dbReference type="Gene3D" id="2.60.40.1940">
    <property type="match status" value="1"/>
</dbReference>
<name>A0A8X6GXF6_TRICU</name>
<dbReference type="Pfam" id="PF01835">
    <property type="entry name" value="MG2"/>
    <property type="match status" value="1"/>
</dbReference>
<feature type="region of interest" description="Disordered" evidence="6">
    <location>
        <begin position="530"/>
        <end position="558"/>
    </location>
</feature>
<evidence type="ECO:0000256" key="1">
    <source>
        <dbReference type="ARBA" id="ARBA00022729"/>
    </source>
</evidence>
<keyword evidence="10" id="KW-1185">Reference proteome</keyword>
<evidence type="ECO:0000256" key="2">
    <source>
        <dbReference type="ARBA" id="ARBA00023180"/>
    </source>
</evidence>
<comment type="function">
    <text evidence="3">Binds covalently through a thioester bond to the pathogen surface resulting in pathogen clearance.</text>
</comment>
<evidence type="ECO:0000256" key="3">
    <source>
        <dbReference type="ARBA" id="ARBA00057615"/>
    </source>
</evidence>
<dbReference type="Gene3D" id="2.60.40.10">
    <property type="entry name" value="Immunoglobulins"/>
    <property type="match status" value="2"/>
</dbReference>
<dbReference type="InterPro" id="IPR011625">
    <property type="entry name" value="A2M_N_BRD"/>
</dbReference>
<dbReference type="Pfam" id="PF17789">
    <property type="entry name" value="MG4"/>
    <property type="match status" value="1"/>
</dbReference>
<accession>A0A8X6GXF6</accession>
<dbReference type="GO" id="GO:0004866">
    <property type="term" value="F:endopeptidase inhibitor activity"/>
    <property type="evidence" value="ECO:0007669"/>
    <property type="project" value="InterPro"/>
</dbReference>
<evidence type="ECO:0000256" key="4">
    <source>
        <dbReference type="ARBA" id="ARBA00063781"/>
    </source>
</evidence>
<dbReference type="Gene3D" id="2.20.130.20">
    <property type="match status" value="1"/>
</dbReference>
<dbReference type="InterPro" id="IPR014756">
    <property type="entry name" value="Ig_E-set"/>
</dbReference>
<dbReference type="SMART" id="SM01359">
    <property type="entry name" value="A2M_N_2"/>
    <property type="match status" value="1"/>
</dbReference>
<dbReference type="AlphaFoldDB" id="A0A8X6GXF6"/>
<evidence type="ECO:0000256" key="5">
    <source>
        <dbReference type="ARBA" id="ARBA00078071"/>
    </source>
</evidence>
<dbReference type="Pfam" id="PF07703">
    <property type="entry name" value="A2M_BRD"/>
    <property type="match status" value="1"/>
</dbReference>
<dbReference type="InterPro" id="IPR002890">
    <property type="entry name" value="MG2"/>
</dbReference>
<dbReference type="InterPro" id="IPR050473">
    <property type="entry name" value="A2M/Complement_sys"/>
</dbReference>
<keyword evidence="1" id="KW-0732">Signal</keyword>
<evidence type="ECO:0000259" key="8">
    <source>
        <dbReference type="SMART" id="SM01360"/>
    </source>
</evidence>
<dbReference type="Pfam" id="PF17791">
    <property type="entry name" value="MG3"/>
    <property type="match status" value="1"/>
</dbReference>
<dbReference type="OrthoDB" id="9998011at2759"/>
<dbReference type="FunFam" id="2.60.40.1930:FF:000001">
    <property type="entry name" value="CD109 isoform 3"/>
    <property type="match status" value="1"/>
</dbReference>
<evidence type="ECO:0000313" key="9">
    <source>
        <dbReference type="EMBL" id="GFQ91798.1"/>
    </source>
</evidence>
<comment type="caution">
    <text evidence="9">The sequence shown here is derived from an EMBL/GenBank/DDBJ whole genome shotgun (WGS) entry which is preliminary data.</text>
</comment>
<keyword evidence="2" id="KW-0325">Glycoprotein</keyword>
<dbReference type="InterPro" id="IPR001599">
    <property type="entry name" value="Macroglobln_a2"/>
</dbReference>
<dbReference type="Gene3D" id="6.20.50.160">
    <property type="match status" value="1"/>
</dbReference>
<evidence type="ECO:0000313" key="10">
    <source>
        <dbReference type="Proteomes" id="UP000887116"/>
    </source>
</evidence>
<evidence type="ECO:0000256" key="6">
    <source>
        <dbReference type="SAM" id="MobiDB-lite"/>
    </source>
</evidence>
<dbReference type="PANTHER" id="PTHR11412:SF171">
    <property type="entry name" value="PREGNANCY ZONE PROTEIN-LIKE PROTEIN"/>
    <property type="match status" value="1"/>
</dbReference>
<evidence type="ECO:0000259" key="7">
    <source>
        <dbReference type="SMART" id="SM01359"/>
    </source>
</evidence>
<feature type="domain" description="Alpha-2-macroglobulin" evidence="8">
    <location>
        <begin position="801"/>
        <end position="891"/>
    </location>
</feature>
<dbReference type="EMBL" id="BMAO01004027">
    <property type="protein sequence ID" value="GFQ91798.1"/>
    <property type="molecule type" value="Genomic_DNA"/>
</dbReference>
<organism evidence="9 10">
    <name type="scientific">Trichonephila clavata</name>
    <name type="common">Joro spider</name>
    <name type="synonym">Nephila clavata</name>
    <dbReference type="NCBI Taxonomy" id="2740835"/>
    <lineage>
        <taxon>Eukaryota</taxon>
        <taxon>Metazoa</taxon>
        <taxon>Ecdysozoa</taxon>
        <taxon>Arthropoda</taxon>
        <taxon>Chelicerata</taxon>
        <taxon>Arachnida</taxon>
        <taxon>Araneae</taxon>
        <taxon>Araneomorphae</taxon>
        <taxon>Entelegynae</taxon>
        <taxon>Araneoidea</taxon>
        <taxon>Nephilidae</taxon>
        <taxon>Trichonephila</taxon>
    </lineage>
</organism>
<dbReference type="SUPFAM" id="SSF81296">
    <property type="entry name" value="E set domains"/>
    <property type="match status" value="1"/>
</dbReference>
<sequence>MICTAQKDTDNGYILTSPRTLKVGSNNQLQLFRSGCLEEGFLKVSLYYSNGMKGDTLLEEQDYQLEKGKKDSLLTFFVNPVENDYIYNGKLQINGTLCGSPFNGSDGIILSMPKKYILLIQTDKPLYKPGQLVKFRVLKIDQNFRPSNKKNDTVDVFVDDPKGTRLFQFKGIDLGKGIQQMQFPLSNEPTLGKWSIMVSKDTESDRTTFDVKKYKLPKFDVSIKFPTYVLITTDIIPVEICAKYTYGKPVQGTLNVNSSLTIYEYPSSVGKTPIIHNSVKIDGCYNYTLNYSLIDPSQEYHYKKIRVSAKVLEDETGVERSATQDLSRLYTPLSMDFDLDSGITQYFKPGLPFTGKLKVSYPYGSPAEGEPVKICATVTRERVIEDWLAKKETKFCRNYTTDSNGTIKYVLQPLNTDSVKISLRADSLKYSSRSSILEHPFAYHNLNPFYSPSGSFIQLENVDKSLPCGKQKKIRLLFTSKENSMFKFNYQILAKEKVVYTGTKEVSFHVEDDVSGKFFNDNVLINESQTQLIPAPKSSSSSDSSSVEQNCPGTKDARYTPPVGEVYIPINVDTSMSPSFKLLVFYVREDREIIADSQKIQVEKCFKNKVDFEFGDEEKQPGTQTTVRVTSAPNSLCGLKIVDKSISILDSSDQLTKDKLFQRLQRMDPNNYEYYGSDPCNAVIPQPGLKSSQSFSGRGSSIYTRSIYDDAYGIFTGIGYLVISNLILFSRPCSGDGFGSSDDLDYVTGEYLTAEYETGEYDTFEDYSYMSAMSNVPAPFTAKAASITSSVKNVRDYFPETWLFQMEMTGPDGVFKSQETLPDTITEWEGSAVCINSKDGLGLSDTASIKGFQAFFISYNLPISVIRGEEFVVTATIFSYVDAALPVTVSLDEPQGFVVANDSTSGDLCIQPNTSDGIELKLKATKVGKVNITVRAETISSSKVCGNSPIYDAPARDAITQSFEVEAGGFPNEKVHTILVCPSGMSMSLSLTDNPHSPTDVLKHFVTLFTTKAAAFMASSAVDVAAAKTFLSQSLYAHFSIQGIQLGT</sequence>